<proteinExistence type="predicted"/>
<feature type="domain" description="Bacterial Ig-like" evidence="1">
    <location>
        <begin position="48"/>
        <end position="149"/>
    </location>
</feature>
<dbReference type="PROSITE" id="PS51257">
    <property type="entry name" value="PROKAR_LIPOPROTEIN"/>
    <property type="match status" value="1"/>
</dbReference>
<gene>
    <name evidence="2" type="ORF">NDK47_13175</name>
</gene>
<evidence type="ECO:0000313" key="3">
    <source>
        <dbReference type="Proteomes" id="UP001056500"/>
    </source>
</evidence>
<dbReference type="EMBL" id="CP098755">
    <property type="protein sequence ID" value="USG68171.1"/>
    <property type="molecule type" value="Genomic_DNA"/>
</dbReference>
<reference evidence="2" key="1">
    <citation type="submission" date="2022-06" db="EMBL/GenBank/DDBJ databases">
        <title>Genome sequencing of Brevibacillus sp. BB3-R1.</title>
        <authorList>
            <person name="Heo J."/>
            <person name="Lee D."/>
            <person name="Won M."/>
            <person name="Han B.-H."/>
            <person name="Hong S.-B."/>
            <person name="Kwon S.-W."/>
        </authorList>
    </citation>
    <scope>NUCLEOTIDE SEQUENCE</scope>
    <source>
        <strain evidence="2">BB3-R1</strain>
    </source>
</reference>
<keyword evidence="3" id="KW-1185">Reference proteome</keyword>
<organism evidence="2 3">
    <name type="scientific">Brevibacillus ruminantium</name>
    <dbReference type="NCBI Taxonomy" id="2950604"/>
    <lineage>
        <taxon>Bacteria</taxon>
        <taxon>Bacillati</taxon>
        <taxon>Bacillota</taxon>
        <taxon>Bacilli</taxon>
        <taxon>Bacillales</taxon>
        <taxon>Paenibacillaceae</taxon>
        <taxon>Brevibacillus</taxon>
    </lineage>
</organism>
<sequence>MKVLKNLFGIILIVVLMAGCSHEEENRPLVVPSEYGELPQTISENGTHVDITITGLPDKSSNTKLNLEIHNMGSSRIEHGVGYALEKFEQGTWYVVPFKQDTTFVDIGLTLKPGDSFLEIVDLKDYDDQFFQGEYRIRKSVFVDNQEHVLAAKLPSSFLKEKKR</sequence>
<evidence type="ECO:0000313" key="2">
    <source>
        <dbReference type="EMBL" id="USG68171.1"/>
    </source>
</evidence>
<dbReference type="Proteomes" id="UP001056500">
    <property type="component" value="Chromosome"/>
</dbReference>
<accession>A0ABY4WUA1</accession>
<dbReference type="Pfam" id="PF20251">
    <property type="entry name" value="Big_14"/>
    <property type="match status" value="1"/>
</dbReference>
<dbReference type="RefSeq" id="WP_251875582.1">
    <property type="nucleotide sequence ID" value="NZ_CP098755.1"/>
</dbReference>
<dbReference type="InterPro" id="IPR046878">
    <property type="entry name" value="Big_14"/>
</dbReference>
<protein>
    <recommendedName>
        <fullName evidence="1">Bacterial Ig-like domain-containing protein</fullName>
    </recommendedName>
</protein>
<name>A0ABY4WUA1_9BACL</name>
<evidence type="ECO:0000259" key="1">
    <source>
        <dbReference type="Pfam" id="PF20251"/>
    </source>
</evidence>